<name>A0ABS3WFY6_9BACL</name>
<proteinExistence type="inferred from homology"/>
<sequence length="109" mass="12743">MSVQALIELDEMTEAIMGQLADADYERFVELVDLRERALAALGSGVPLEESDRAIVRKLMRYDEVLMRRMEQLRGEASESLYKIHFSKMQKRVYDSDFVESSLFFDKRK</sequence>
<keyword evidence="9" id="KW-1185">Reference proteome</keyword>
<accession>A0ABS3WFY6</accession>
<comment type="caution">
    <text evidence="8">The sequence shown here is derived from an EMBL/GenBank/DDBJ whole genome shotgun (WGS) entry which is preliminary data.</text>
</comment>
<dbReference type="InterPro" id="IPR008622">
    <property type="entry name" value="FliT"/>
</dbReference>
<evidence type="ECO:0000313" key="9">
    <source>
        <dbReference type="Proteomes" id="UP000670947"/>
    </source>
</evidence>
<keyword evidence="4" id="KW-0143">Chaperone</keyword>
<organism evidence="8 9">
    <name type="scientific">Paenibacillus artemisiicola</name>
    <dbReference type="NCBI Taxonomy" id="1172618"/>
    <lineage>
        <taxon>Bacteria</taxon>
        <taxon>Bacillati</taxon>
        <taxon>Bacillota</taxon>
        <taxon>Bacilli</taxon>
        <taxon>Bacillales</taxon>
        <taxon>Paenibacillaceae</taxon>
        <taxon>Paenibacillus</taxon>
    </lineage>
</organism>
<evidence type="ECO:0000256" key="4">
    <source>
        <dbReference type="ARBA" id="ARBA00023186"/>
    </source>
</evidence>
<dbReference type="RefSeq" id="WP_208849950.1">
    <property type="nucleotide sequence ID" value="NZ_JAGGDJ010000030.1"/>
</dbReference>
<protein>
    <recommendedName>
        <fullName evidence="7">Flagellar protein FliT</fullName>
    </recommendedName>
</protein>
<keyword evidence="2" id="KW-0963">Cytoplasm</keyword>
<evidence type="ECO:0000256" key="1">
    <source>
        <dbReference type="ARBA" id="ARBA00004514"/>
    </source>
</evidence>
<keyword evidence="3" id="KW-1005">Bacterial flagellum biogenesis</keyword>
<evidence type="ECO:0000256" key="2">
    <source>
        <dbReference type="ARBA" id="ARBA00022490"/>
    </source>
</evidence>
<dbReference type="Proteomes" id="UP000670947">
    <property type="component" value="Unassembled WGS sequence"/>
</dbReference>
<evidence type="ECO:0000313" key="8">
    <source>
        <dbReference type="EMBL" id="MBO7747239.1"/>
    </source>
</evidence>
<reference evidence="8 9" key="1">
    <citation type="submission" date="2021-03" db="EMBL/GenBank/DDBJ databases">
        <title>Paenibacillus artemisicola MWE-103 whole genome sequence.</title>
        <authorList>
            <person name="Ham Y.J."/>
        </authorList>
    </citation>
    <scope>NUCLEOTIDE SEQUENCE [LARGE SCALE GENOMIC DNA]</scope>
    <source>
        <strain evidence="8 9">MWE-103</strain>
    </source>
</reference>
<evidence type="ECO:0000256" key="6">
    <source>
        <dbReference type="ARBA" id="ARBA00093785"/>
    </source>
</evidence>
<evidence type="ECO:0000256" key="5">
    <source>
        <dbReference type="ARBA" id="ARBA00093765"/>
    </source>
</evidence>
<evidence type="ECO:0000256" key="3">
    <source>
        <dbReference type="ARBA" id="ARBA00022795"/>
    </source>
</evidence>
<evidence type="ECO:0000256" key="7">
    <source>
        <dbReference type="ARBA" id="ARBA00093797"/>
    </source>
</evidence>
<comment type="similarity">
    <text evidence="6">Belongs to the bacillales FliT family.</text>
</comment>
<gene>
    <name evidence="8" type="ORF">I8J29_23940</name>
</gene>
<comment type="subcellular location">
    <subcellularLocation>
        <location evidence="1">Cytoplasm</location>
        <location evidence="1">Cytosol</location>
    </subcellularLocation>
</comment>
<dbReference type="Pfam" id="PF05400">
    <property type="entry name" value="FliT"/>
    <property type="match status" value="1"/>
</dbReference>
<comment type="function">
    <text evidence="5">May act as an export chaperone for the filament capping protein FliD.</text>
</comment>
<dbReference type="EMBL" id="JAGGDJ010000030">
    <property type="protein sequence ID" value="MBO7747239.1"/>
    <property type="molecule type" value="Genomic_DNA"/>
</dbReference>